<keyword evidence="1" id="KW-0732">Signal</keyword>
<dbReference type="Gene3D" id="3.10.450.50">
    <property type="match status" value="1"/>
</dbReference>
<evidence type="ECO:0008006" key="4">
    <source>
        <dbReference type="Google" id="ProtNLM"/>
    </source>
</evidence>
<dbReference type="EMBL" id="JABBJJ010000160">
    <property type="protein sequence ID" value="NMO18915.1"/>
    <property type="molecule type" value="Genomic_DNA"/>
</dbReference>
<comment type="caution">
    <text evidence="2">The sequence shown here is derived from an EMBL/GenBank/DDBJ whole genome shotgun (WGS) entry which is preliminary data.</text>
</comment>
<dbReference type="Proteomes" id="UP000518300">
    <property type="component" value="Unassembled WGS sequence"/>
</dbReference>
<sequence length="177" mass="19707">MRTLLPSLLLALAACAHAPAREASASVPVETIPARPEDVGTIDGVMHAFYDVLNIAPGAPSQWARDRTLYSPWIRFVAINEKAVVQDHQAFVDTTEPLVRAGFREREIHRETRRYGNIAHVASTYETWGGPAGAYSRGVNHVQLYFDGQRWWITSVVWQTENAANPIPPELLPPSRP</sequence>
<keyword evidence="3" id="KW-1185">Reference proteome</keyword>
<evidence type="ECO:0000256" key="1">
    <source>
        <dbReference type="SAM" id="SignalP"/>
    </source>
</evidence>
<feature type="chain" id="PRO_5032284131" description="Lipoprotein" evidence="1">
    <location>
        <begin position="19"/>
        <end position="177"/>
    </location>
</feature>
<proteinExistence type="predicted"/>
<name>A0A848LM66_9BACT</name>
<reference evidence="2 3" key="1">
    <citation type="submission" date="2020-04" db="EMBL/GenBank/DDBJ databases">
        <title>Draft genome of Pyxidicoccus fallax type strain.</title>
        <authorList>
            <person name="Whitworth D.E."/>
        </authorList>
    </citation>
    <scope>NUCLEOTIDE SEQUENCE [LARGE SCALE GENOMIC DNA]</scope>
    <source>
        <strain evidence="2 3">DSM 14698</strain>
    </source>
</reference>
<dbReference type="RefSeq" id="WP_169348177.1">
    <property type="nucleotide sequence ID" value="NZ_JABBJJ010000160.1"/>
</dbReference>
<organism evidence="2 3">
    <name type="scientific">Pyxidicoccus fallax</name>
    <dbReference type="NCBI Taxonomy" id="394095"/>
    <lineage>
        <taxon>Bacteria</taxon>
        <taxon>Pseudomonadati</taxon>
        <taxon>Myxococcota</taxon>
        <taxon>Myxococcia</taxon>
        <taxon>Myxococcales</taxon>
        <taxon>Cystobacterineae</taxon>
        <taxon>Myxococcaceae</taxon>
        <taxon>Pyxidicoccus</taxon>
    </lineage>
</organism>
<accession>A0A848LM66</accession>
<dbReference type="AlphaFoldDB" id="A0A848LM66"/>
<evidence type="ECO:0000313" key="2">
    <source>
        <dbReference type="EMBL" id="NMO18915.1"/>
    </source>
</evidence>
<gene>
    <name evidence="2" type="ORF">HG543_29220</name>
</gene>
<evidence type="ECO:0000313" key="3">
    <source>
        <dbReference type="Proteomes" id="UP000518300"/>
    </source>
</evidence>
<feature type="signal peptide" evidence="1">
    <location>
        <begin position="1"/>
        <end position="18"/>
    </location>
</feature>
<protein>
    <recommendedName>
        <fullName evidence="4">Lipoprotein</fullName>
    </recommendedName>
</protein>
<dbReference type="PROSITE" id="PS51257">
    <property type="entry name" value="PROKAR_LIPOPROTEIN"/>
    <property type="match status" value="1"/>
</dbReference>